<reference evidence="2" key="2">
    <citation type="submission" date="2021-12" db="EMBL/GenBank/DDBJ databases">
        <title>Resequencing data analysis of finger millet.</title>
        <authorList>
            <person name="Hatakeyama M."/>
            <person name="Aluri S."/>
            <person name="Balachadran M.T."/>
            <person name="Sivarajan S.R."/>
            <person name="Poveda L."/>
            <person name="Shimizu-Inatsugi R."/>
            <person name="Schlapbach R."/>
            <person name="Sreeman S.M."/>
            <person name="Shimizu K.K."/>
        </authorList>
    </citation>
    <scope>NUCLEOTIDE SEQUENCE</scope>
</reference>
<evidence type="ECO:0000313" key="3">
    <source>
        <dbReference type="Proteomes" id="UP001054889"/>
    </source>
</evidence>
<organism evidence="2 3">
    <name type="scientific">Eleusine coracana subsp. coracana</name>
    <dbReference type="NCBI Taxonomy" id="191504"/>
    <lineage>
        <taxon>Eukaryota</taxon>
        <taxon>Viridiplantae</taxon>
        <taxon>Streptophyta</taxon>
        <taxon>Embryophyta</taxon>
        <taxon>Tracheophyta</taxon>
        <taxon>Spermatophyta</taxon>
        <taxon>Magnoliopsida</taxon>
        <taxon>Liliopsida</taxon>
        <taxon>Poales</taxon>
        <taxon>Poaceae</taxon>
        <taxon>PACMAD clade</taxon>
        <taxon>Chloridoideae</taxon>
        <taxon>Cynodonteae</taxon>
        <taxon>Eleusininae</taxon>
        <taxon>Eleusine</taxon>
    </lineage>
</organism>
<sequence length="93" mass="9606">MATTKMAMVAILAALLLMAAVEPASATLPSEQLAARKLQMPRLIDIVNAEVIAETQLGCIPMGGFCLGNLRGCCGSCGCLAGFCWRPASSCDS</sequence>
<dbReference type="AlphaFoldDB" id="A0AAV5FRP1"/>
<dbReference type="EMBL" id="BQKI01000093">
    <property type="protein sequence ID" value="GJN37150.1"/>
    <property type="molecule type" value="Genomic_DNA"/>
</dbReference>
<feature type="chain" id="PRO_5043439376" evidence="1">
    <location>
        <begin position="27"/>
        <end position="93"/>
    </location>
</feature>
<comment type="caution">
    <text evidence="2">The sequence shown here is derived from an EMBL/GenBank/DDBJ whole genome shotgun (WGS) entry which is preliminary data.</text>
</comment>
<accession>A0AAV5FRP1</accession>
<proteinExistence type="predicted"/>
<reference evidence="2" key="1">
    <citation type="journal article" date="2018" name="DNA Res.">
        <title>Multiple hybrid de novo genome assembly of finger millet, an orphan allotetraploid crop.</title>
        <authorList>
            <person name="Hatakeyama M."/>
            <person name="Aluri S."/>
            <person name="Balachadran M.T."/>
            <person name="Sivarajan S.R."/>
            <person name="Patrignani A."/>
            <person name="Gruter S."/>
            <person name="Poveda L."/>
            <person name="Shimizu-Inatsugi R."/>
            <person name="Baeten J."/>
            <person name="Francoijs K.J."/>
            <person name="Nataraja K.N."/>
            <person name="Reddy Y.A.N."/>
            <person name="Phadnis S."/>
            <person name="Ravikumar R.L."/>
            <person name="Schlapbach R."/>
            <person name="Sreeman S.M."/>
            <person name="Shimizu K.K."/>
        </authorList>
    </citation>
    <scope>NUCLEOTIDE SEQUENCE</scope>
</reference>
<protein>
    <submittedName>
        <fullName evidence="2">Uncharacterized protein</fullName>
    </submittedName>
</protein>
<feature type="signal peptide" evidence="1">
    <location>
        <begin position="1"/>
        <end position="26"/>
    </location>
</feature>
<evidence type="ECO:0000313" key="2">
    <source>
        <dbReference type="EMBL" id="GJN37150.1"/>
    </source>
</evidence>
<keyword evidence="3" id="KW-1185">Reference proteome</keyword>
<gene>
    <name evidence="2" type="primary">gb26076</name>
    <name evidence="2" type="ORF">PR202_gb26076</name>
</gene>
<evidence type="ECO:0000256" key="1">
    <source>
        <dbReference type="SAM" id="SignalP"/>
    </source>
</evidence>
<keyword evidence="1" id="KW-0732">Signal</keyword>
<name>A0AAV5FRP1_ELECO</name>
<dbReference type="Proteomes" id="UP001054889">
    <property type="component" value="Unassembled WGS sequence"/>
</dbReference>